<evidence type="ECO:0000313" key="3">
    <source>
        <dbReference type="Proteomes" id="UP000001072"/>
    </source>
</evidence>
<proteinExistence type="predicted"/>
<feature type="region of interest" description="Disordered" evidence="1">
    <location>
        <begin position="149"/>
        <end position="224"/>
    </location>
</feature>
<keyword evidence="3" id="KW-1185">Reference proteome</keyword>
<feature type="compositionally biased region" description="Low complexity" evidence="1">
    <location>
        <begin position="201"/>
        <end position="217"/>
    </location>
</feature>
<reference evidence="3" key="1">
    <citation type="journal article" date="2011" name="Proc. Natl. Acad. Sci. U.S.A.">
        <title>Obligate biotrophy features unraveled by the genomic analysis of rust fungi.</title>
        <authorList>
            <person name="Duplessis S."/>
            <person name="Cuomo C.A."/>
            <person name="Lin Y.-C."/>
            <person name="Aerts A."/>
            <person name="Tisserant E."/>
            <person name="Veneault-Fourrey C."/>
            <person name="Joly D.L."/>
            <person name="Hacquard S."/>
            <person name="Amselem J."/>
            <person name="Cantarel B.L."/>
            <person name="Chiu R."/>
            <person name="Coutinho P.M."/>
            <person name="Feau N."/>
            <person name="Field M."/>
            <person name="Frey P."/>
            <person name="Gelhaye E."/>
            <person name="Goldberg J."/>
            <person name="Grabherr M.G."/>
            <person name="Kodira C.D."/>
            <person name="Kohler A."/>
            <person name="Kuees U."/>
            <person name="Lindquist E.A."/>
            <person name="Lucas S.M."/>
            <person name="Mago R."/>
            <person name="Mauceli E."/>
            <person name="Morin E."/>
            <person name="Murat C."/>
            <person name="Pangilinan J.L."/>
            <person name="Park R."/>
            <person name="Pearson M."/>
            <person name="Quesneville H."/>
            <person name="Rouhier N."/>
            <person name="Sakthikumar S."/>
            <person name="Salamov A.A."/>
            <person name="Schmutz J."/>
            <person name="Selles B."/>
            <person name="Shapiro H."/>
            <person name="Tanguay P."/>
            <person name="Tuskan G.A."/>
            <person name="Henrissat B."/>
            <person name="Van de Peer Y."/>
            <person name="Rouze P."/>
            <person name="Ellis J.G."/>
            <person name="Dodds P.N."/>
            <person name="Schein J.E."/>
            <person name="Zhong S."/>
            <person name="Hamelin R.C."/>
            <person name="Grigoriev I.V."/>
            <person name="Szabo L.J."/>
            <person name="Martin F."/>
        </authorList>
    </citation>
    <scope>NUCLEOTIDE SEQUENCE [LARGE SCALE GENOMIC DNA]</scope>
    <source>
        <strain evidence="3">98AG31 / pathotype 3-4-7</strain>
    </source>
</reference>
<dbReference type="Proteomes" id="UP000001072">
    <property type="component" value="Unassembled WGS sequence"/>
</dbReference>
<accession>F4R3M0</accession>
<name>F4R3M0_MELLP</name>
<dbReference type="RefSeq" id="XP_007403590.1">
    <property type="nucleotide sequence ID" value="XM_007403528.1"/>
</dbReference>
<evidence type="ECO:0000256" key="1">
    <source>
        <dbReference type="SAM" id="MobiDB-lite"/>
    </source>
</evidence>
<feature type="compositionally biased region" description="Pro residues" evidence="1">
    <location>
        <begin position="149"/>
        <end position="165"/>
    </location>
</feature>
<dbReference type="AlphaFoldDB" id="F4R3M0"/>
<dbReference type="InParanoid" id="F4R3M0"/>
<dbReference type="OrthoDB" id="2501481at2759"/>
<feature type="region of interest" description="Disordered" evidence="1">
    <location>
        <begin position="1"/>
        <end position="42"/>
    </location>
</feature>
<feature type="region of interest" description="Disordered" evidence="1">
    <location>
        <begin position="63"/>
        <end position="90"/>
    </location>
</feature>
<dbReference type="EMBL" id="GL883090">
    <property type="protein sequence ID" value="EGG12652.1"/>
    <property type="molecule type" value="Genomic_DNA"/>
</dbReference>
<dbReference type="HOGENOM" id="CLU_664909_0_0_1"/>
<dbReference type="KEGG" id="mlr:MELLADRAFT_76274"/>
<dbReference type="GeneID" id="18932753"/>
<organism evidence="3">
    <name type="scientific">Melampsora larici-populina (strain 98AG31 / pathotype 3-4-7)</name>
    <name type="common">Poplar leaf rust fungus</name>
    <dbReference type="NCBI Taxonomy" id="747676"/>
    <lineage>
        <taxon>Eukaryota</taxon>
        <taxon>Fungi</taxon>
        <taxon>Dikarya</taxon>
        <taxon>Basidiomycota</taxon>
        <taxon>Pucciniomycotina</taxon>
        <taxon>Pucciniomycetes</taxon>
        <taxon>Pucciniales</taxon>
        <taxon>Melampsoraceae</taxon>
        <taxon>Melampsora</taxon>
    </lineage>
</organism>
<sequence>MTRSNEKQNLGKTYSGLDLDGCPSSSLVHNKQRRAKPRKVTINISSKQSSCLPFLNSLQATNPTSSQIETSISSSSKPTGDRTLPCVTSVSTDLNPSPWLQDQSSLDLAPPFVSSTSSIKSIPNSSSALSLGFTSQPLYPNLLFHFPSPTPSRHPPPPYPGPLPSSPASIHGFVSQPSQPPPSSFYRLTNPPPYPSPSPRSTPRSQPLCCTTTTNTTHRPKRPLSAADRFDNLNRTKKIKLQHQFRSTLIFSAPIFHTMAIPTMPITPDSRLRATSACFIPSNPQPGWIGSPASAEGRASALCPINNRWTGTGQGWQQHPAGGKVFYPWMAQQAPSPSYTASASRSFNHHPTHPQPQIYPANNVVMYAPRLMHRPAPVSQAAPLKAHLLTILRMRSNTGPGEASLKFRKWVFWN</sequence>
<feature type="non-terminal residue" evidence="2">
    <location>
        <position position="414"/>
    </location>
</feature>
<feature type="compositionally biased region" description="Low complexity" evidence="1">
    <location>
        <begin position="64"/>
        <end position="76"/>
    </location>
</feature>
<evidence type="ECO:0000313" key="2">
    <source>
        <dbReference type="EMBL" id="EGG12652.1"/>
    </source>
</evidence>
<gene>
    <name evidence="2" type="ORF">MELLADRAFT_76274</name>
</gene>
<feature type="compositionally biased region" description="Basic residues" evidence="1">
    <location>
        <begin position="30"/>
        <end position="39"/>
    </location>
</feature>
<dbReference type="VEuPathDB" id="FungiDB:MELLADRAFT_76274"/>
<feature type="compositionally biased region" description="Pro residues" evidence="1">
    <location>
        <begin position="190"/>
        <end position="200"/>
    </location>
</feature>
<protein>
    <submittedName>
        <fullName evidence="2">Uncharacterized protein</fullName>
    </submittedName>
</protein>